<dbReference type="CDD" id="cd05936">
    <property type="entry name" value="FC-FACS_FadD_like"/>
    <property type="match status" value="1"/>
</dbReference>
<evidence type="ECO:0000259" key="1">
    <source>
        <dbReference type="Pfam" id="PF00501"/>
    </source>
</evidence>
<dbReference type="Proteomes" id="UP000646365">
    <property type="component" value="Unassembled WGS sequence"/>
</dbReference>
<reference evidence="3" key="2">
    <citation type="submission" date="2020-09" db="EMBL/GenBank/DDBJ databases">
        <authorList>
            <person name="Sun Q."/>
            <person name="Zhou Y."/>
        </authorList>
    </citation>
    <scope>NUCLEOTIDE SEQUENCE</scope>
    <source>
        <strain evidence="3">CGMCC 1.15725</strain>
    </source>
</reference>
<keyword evidence="3" id="KW-0436">Ligase</keyword>
<dbReference type="RefSeq" id="WP_189047082.1">
    <property type="nucleotide sequence ID" value="NZ_BMJQ01000007.1"/>
</dbReference>
<feature type="domain" description="AMP-binding enzyme C-terminal" evidence="2">
    <location>
        <begin position="472"/>
        <end position="546"/>
    </location>
</feature>
<accession>A0A8J3E3V0</accession>
<dbReference type="Gene3D" id="3.30.300.30">
    <property type="match status" value="1"/>
</dbReference>
<reference evidence="3" key="1">
    <citation type="journal article" date="2014" name="Int. J. Syst. Evol. Microbiol.">
        <title>Complete genome sequence of Corynebacterium casei LMG S-19264T (=DSM 44701T), isolated from a smear-ripened cheese.</title>
        <authorList>
            <consortium name="US DOE Joint Genome Institute (JGI-PGF)"/>
            <person name="Walter F."/>
            <person name="Albersmeier A."/>
            <person name="Kalinowski J."/>
            <person name="Ruckert C."/>
        </authorList>
    </citation>
    <scope>NUCLEOTIDE SEQUENCE</scope>
    <source>
        <strain evidence="3">CGMCC 1.15725</strain>
    </source>
</reference>
<dbReference type="SUPFAM" id="SSF56801">
    <property type="entry name" value="Acetyl-CoA synthetase-like"/>
    <property type="match status" value="1"/>
</dbReference>
<dbReference type="InterPro" id="IPR045851">
    <property type="entry name" value="AMP-bd_C_sf"/>
</dbReference>
<dbReference type="Pfam" id="PF00501">
    <property type="entry name" value="AMP-binding"/>
    <property type="match status" value="1"/>
</dbReference>
<organism evidence="3 4">
    <name type="scientific">Aliidongia dinghuensis</name>
    <dbReference type="NCBI Taxonomy" id="1867774"/>
    <lineage>
        <taxon>Bacteria</taxon>
        <taxon>Pseudomonadati</taxon>
        <taxon>Pseudomonadota</taxon>
        <taxon>Alphaproteobacteria</taxon>
        <taxon>Rhodospirillales</taxon>
        <taxon>Dongiaceae</taxon>
        <taxon>Aliidongia</taxon>
    </lineage>
</organism>
<dbReference type="PANTHER" id="PTHR43767:SF1">
    <property type="entry name" value="NONRIBOSOMAL PEPTIDE SYNTHASE PES1 (EUROFUNG)-RELATED"/>
    <property type="match status" value="1"/>
</dbReference>
<proteinExistence type="predicted"/>
<evidence type="ECO:0000259" key="2">
    <source>
        <dbReference type="Pfam" id="PF13193"/>
    </source>
</evidence>
<dbReference type="Pfam" id="PF13193">
    <property type="entry name" value="AMP-binding_C"/>
    <property type="match status" value="1"/>
</dbReference>
<dbReference type="PROSITE" id="PS00455">
    <property type="entry name" value="AMP_BINDING"/>
    <property type="match status" value="1"/>
</dbReference>
<dbReference type="InterPro" id="IPR020845">
    <property type="entry name" value="AMP-binding_CS"/>
</dbReference>
<comment type="caution">
    <text evidence="3">The sequence shown here is derived from an EMBL/GenBank/DDBJ whole genome shotgun (WGS) entry which is preliminary data.</text>
</comment>
<name>A0A8J3E3V0_9PROT</name>
<protein>
    <submittedName>
        <fullName evidence="3">Dicarboxylate--CoA ligase PimA</fullName>
    </submittedName>
</protein>
<feature type="domain" description="AMP-dependent synthetase/ligase" evidence="1">
    <location>
        <begin position="34"/>
        <end position="421"/>
    </location>
</feature>
<dbReference type="InterPro" id="IPR050237">
    <property type="entry name" value="ATP-dep_AMP-bd_enzyme"/>
</dbReference>
<dbReference type="EMBL" id="BMJQ01000007">
    <property type="protein sequence ID" value="GGF21812.1"/>
    <property type="molecule type" value="Genomic_DNA"/>
</dbReference>
<sequence length="564" mass="62049">MQSNGIDYVVPAAYPKDVSWSGPLAIGPVWSLLDRSVAHYADRPCLDFLDRRFTYAEIGRLVDRTARGLQDLGLKKGDRVGLFLPNTPYSVIFLFAVMKAGGTCVNFNPLYVEHEIKHQIEDSGTEIMVTLDHVATYPKLARMFGQTRLRKIIVCAMADILPFPKNLLYPLAKRSDIARFPRDERHIAFRTLAANDGAPRPVEVDPLKDVALLQYTGGTTGTPKGAMLTHANIVANAEQCLSWFPTARLGHEKVLAVLPFFHVFALTVAETLAIAGGCEIILLPRFDIDQLLETIHRKKPSMFPGVPTLYTAINHHKDIAKYDLSSIRYCLSGGAPLPLEVKAEFERLTGATVCEGYGLSETSPVATANPLSGLNKAGSIGLPMPQTVIEIVSLDDPDKLMPQGERGEVCVRGPQVMAGYWNNPAETAKVLKDGRLRTGDVGYIDEDGYIFLVDRIKDLIIAGGYNVYPRNVEEAIYHHPEVAECVVIGVADPYRGQTVKAFVVRRPNSALDEATLKTFLKDKLSPIEMPKMIEFRDSLPKTQVGKLSKKALQDEEAARAAPAA</sequence>
<keyword evidence="4" id="KW-1185">Reference proteome</keyword>
<evidence type="ECO:0000313" key="4">
    <source>
        <dbReference type="Proteomes" id="UP000646365"/>
    </source>
</evidence>
<dbReference type="InterPro" id="IPR042099">
    <property type="entry name" value="ANL_N_sf"/>
</dbReference>
<evidence type="ECO:0000313" key="3">
    <source>
        <dbReference type="EMBL" id="GGF21812.1"/>
    </source>
</evidence>
<dbReference type="Gene3D" id="3.40.50.12780">
    <property type="entry name" value="N-terminal domain of ligase-like"/>
    <property type="match status" value="1"/>
</dbReference>
<dbReference type="PANTHER" id="PTHR43767">
    <property type="entry name" value="LONG-CHAIN-FATTY-ACID--COA LIGASE"/>
    <property type="match status" value="1"/>
</dbReference>
<dbReference type="InterPro" id="IPR000873">
    <property type="entry name" value="AMP-dep_synth/lig_dom"/>
</dbReference>
<gene>
    <name evidence="3" type="ORF">GCM10011611_29870</name>
</gene>
<dbReference type="GO" id="GO:0016878">
    <property type="term" value="F:acid-thiol ligase activity"/>
    <property type="evidence" value="ECO:0007669"/>
    <property type="project" value="UniProtKB-ARBA"/>
</dbReference>
<dbReference type="InterPro" id="IPR025110">
    <property type="entry name" value="AMP-bd_C"/>
</dbReference>
<dbReference type="AlphaFoldDB" id="A0A8J3E3V0"/>